<dbReference type="STRING" id="645991.Sgly_1154"/>
<dbReference type="PANTHER" id="PTHR33204">
    <property type="entry name" value="TRANSCRIPTIONAL REGULATOR, MARR FAMILY"/>
    <property type="match status" value="1"/>
</dbReference>
<dbReference type="InterPro" id="IPR036390">
    <property type="entry name" value="WH_DNA-bd_sf"/>
</dbReference>
<dbReference type="Pfam" id="PF01638">
    <property type="entry name" value="HxlR"/>
    <property type="match status" value="1"/>
</dbReference>
<dbReference type="EMBL" id="CP002547">
    <property type="protein sequence ID" value="ADY55475.1"/>
    <property type="molecule type" value="Genomic_DNA"/>
</dbReference>
<dbReference type="eggNOG" id="COG1733">
    <property type="taxonomic scope" value="Bacteria"/>
</dbReference>
<evidence type="ECO:0000256" key="1">
    <source>
        <dbReference type="ARBA" id="ARBA00023015"/>
    </source>
</evidence>
<dbReference type="Gene3D" id="1.10.10.10">
    <property type="entry name" value="Winged helix-like DNA-binding domain superfamily/Winged helix DNA-binding domain"/>
    <property type="match status" value="1"/>
</dbReference>
<dbReference type="AlphaFoldDB" id="F0SUI2"/>
<dbReference type="Proteomes" id="UP000007488">
    <property type="component" value="Chromosome"/>
</dbReference>
<gene>
    <name evidence="5" type="ordered locus">Sgly_1154</name>
</gene>
<keyword evidence="1" id="KW-0805">Transcription regulation</keyword>
<dbReference type="RefSeq" id="WP_013624345.1">
    <property type="nucleotide sequence ID" value="NC_015172.1"/>
</dbReference>
<sequence>MKIRENYTCPLEIVHDFIKGKWKTILIFQLRLGTQTFSELKHGIEGISEKMLLQQLKELQEFGVINKTSYEGYPLHVEYFLTDRGTQLLEAVLIMQNIGVAYMMEHGQKELLEKKGIICLNSIPTEK</sequence>
<keyword evidence="6" id="KW-1185">Reference proteome</keyword>
<evidence type="ECO:0000259" key="4">
    <source>
        <dbReference type="PROSITE" id="PS51118"/>
    </source>
</evidence>
<evidence type="ECO:0000313" key="6">
    <source>
        <dbReference type="Proteomes" id="UP000007488"/>
    </source>
</evidence>
<dbReference type="PROSITE" id="PS51118">
    <property type="entry name" value="HTH_HXLR"/>
    <property type="match status" value="1"/>
</dbReference>
<dbReference type="PANTHER" id="PTHR33204:SF29">
    <property type="entry name" value="TRANSCRIPTIONAL REGULATOR"/>
    <property type="match status" value="1"/>
</dbReference>
<evidence type="ECO:0000313" key="5">
    <source>
        <dbReference type="EMBL" id="ADY55475.1"/>
    </source>
</evidence>
<dbReference type="HOGENOM" id="CLU_111585_5_1_9"/>
<keyword evidence="2" id="KW-0238">DNA-binding</keyword>
<keyword evidence="3" id="KW-0804">Transcription</keyword>
<reference evidence="5 6" key="1">
    <citation type="journal article" date="2011" name="Stand. Genomic Sci.">
        <title>Complete genome sequence of Syntrophobotulus glycolicus type strain (FlGlyR).</title>
        <authorList>
            <person name="Han C."/>
            <person name="Mwirichia R."/>
            <person name="Chertkov O."/>
            <person name="Held B."/>
            <person name="Lapidus A."/>
            <person name="Nolan M."/>
            <person name="Lucas S."/>
            <person name="Hammon N."/>
            <person name="Deshpande S."/>
            <person name="Cheng J.F."/>
            <person name="Tapia R."/>
            <person name="Goodwin L."/>
            <person name="Pitluck S."/>
            <person name="Huntemann M."/>
            <person name="Liolios K."/>
            <person name="Ivanova N."/>
            <person name="Pagani I."/>
            <person name="Mavromatis K."/>
            <person name="Ovchinikova G."/>
            <person name="Pati A."/>
            <person name="Chen A."/>
            <person name="Palaniappan K."/>
            <person name="Land M."/>
            <person name="Hauser L."/>
            <person name="Brambilla E.M."/>
            <person name="Rohde M."/>
            <person name="Spring S."/>
            <person name="Sikorski J."/>
            <person name="Goker M."/>
            <person name="Woyke T."/>
            <person name="Bristow J."/>
            <person name="Eisen J.A."/>
            <person name="Markowitz V."/>
            <person name="Hugenholtz P."/>
            <person name="Kyrpides N.C."/>
            <person name="Klenk H.P."/>
            <person name="Detter J.C."/>
        </authorList>
    </citation>
    <scope>NUCLEOTIDE SEQUENCE [LARGE SCALE GENOMIC DNA]</scope>
    <source>
        <strain evidence="6">DSM 8271 / FlGlyR</strain>
    </source>
</reference>
<evidence type="ECO:0000256" key="2">
    <source>
        <dbReference type="ARBA" id="ARBA00023125"/>
    </source>
</evidence>
<accession>F0SUI2</accession>
<reference evidence="6" key="2">
    <citation type="submission" date="2011-02" db="EMBL/GenBank/DDBJ databases">
        <title>The complete genome of Syntrophobotulus glycolicus DSM 8271.</title>
        <authorList>
            <person name="Lucas S."/>
            <person name="Copeland A."/>
            <person name="Lapidus A."/>
            <person name="Bruce D."/>
            <person name="Goodwin L."/>
            <person name="Pitluck S."/>
            <person name="Kyrpides N."/>
            <person name="Mavromatis K."/>
            <person name="Pagani I."/>
            <person name="Ivanova N."/>
            <person name="Mikhailova N."/>
            <person name="Chertkov O."/>
            <person name="Held B."/>
            <person name="Detter J.C."/>
            <person name="Tapia R."/>
            <person name="Han C."/>
            <person name="Land M."/>
            <person name="Hauser L."/>
            <person name="Markowitz V."/>
            <person name="Cheng J.-F."/>
            <person name="Hugenholtz P."/>
            <person name="Woyke T."/>
            <person name="Wu D."/>
            <person name="Spring S."/>
            <person name="Schroeder M."/>
            <person name="Brambilla E."/>
            <person name="Klenk H.-P."/>
            <person name="Eisen J.A."/>
        </authorList>
    </citation>
    <scope>NUCLEOTIDE SEQUENCE [LARGE SCALE GENOMIC DNA]</scope>
    <source>
        <strain evidence="6">DSM 8271 / FlGlyR</strain>
    </source>
</reference>
<dbReference type="KEGG" id="sgy:Sgly_1154"/>
<name>F0SUI2_SYNGF</name>
<organism evidence="5 6">
    <name type="scientific">Syntrophobotulus glycolicus (strain DSM 8271 / FlGlyR)</name>
    <dbReference type="NCBI Taxonomy" id="645991"/>
    <lineage>
        <taxon>Bacteria</taxon>
        <taxon>Bacillati</taxon>
        <taxon>Bacillota</taxon>
        <taxon>Clostridia</taxon>
        <taxon>Eubacteriales</taxon>
        <taxon>Desulfitobacteriaceae</taxon>
        <taxon>Syntrophobotulus</taxon>
    </lineage>
</organism>
<dbReference type="GO" id="GO:0003677">
    <property type="term" value="F:DNA binding"/>
    <property type="evidence" value="ECO:0007669"/>
    <property type="project" value="UniProtKB-KW"/>
</dbReference>
<dbReference type="InterPro" id="IPR036388">
    <property type="entry name" value="WH-like_DNA-bd_sf"/>
</dbReference>
<dbReference type="SUPFAM" id="SSF46785">
    <property type="entry name" value="Winged helix' DNA-binding domain"/>
    <property type="match status" value="1"/>
</dbReference>
<evidence type="ECO:0000256" key="3">
    <source>
        <dbReference type="ARBA" id="ARBA00023163"/>
    </source>
</evidence>
<protein>
    <submittedName>
        <fullName evidence="5">Transcriptional regulator, HxlR family</fullName>
    </submittedName>
</protein>
<feature type="domain" description="HTH hxlR-type" evidence="4">
    <location>
        <begin position="9"/>
        <end position="107"/>
    </location>
</feature>
<dbReference type="InterPro" id="IPR002577">
    <property type="entry name" value="HTH_HxlR"/>
</dbReference>
<dbReference type="OrthoDB" id="9791143at2"/>
<proteinExistence type="predicted"/>